<evidence type="ECO:0000313" key="3">
    <source>
        <dbReference type="EMBL" id="WUO44435.1"/>
    </source>
</evidence>
<proteinExistence type="predicted"/>
<evidence type="ECO:0000259" key="2">
    <source>
        <dbReference type="Pfam" id="PF07811"/>
    </source>
</evidence>
<keyword evidence="1" id="KW-0472">Membrane</keyword>
<keyword evidence="1" id="KW-0812">Transmembrane</keyword>
<evidence type="ECO:0000313" key="4">
    <source>
        <dbReference type="Proteomes" id="UP001432075"/>
    </source>
</evidence>
<dbReference type="RefSeq" id="WP_234008730.1">
    <property type="nucleotide sequence ID" value="NZ_CP108057.1"/>
</dbReference>
<keyword evidence="1" id="KW-1133">Transmembrane helix</keyword>
<gene>
    <name evidence="3" type="ORF">OHU17_00615</name>
</gene>
<dbReference type="InterPro" id="IPR012495">
    <property type="entry name" value="TadE-like_dom"/>
</dbReference>
<reference evidence="3" key="1">
    <citation type="submission" date="2022-10" db="EMBL/GenBank/DDBJ databases">
        <title>The complete genomes of actinobacterial strains from the NBC collection.</title>
        <authorList>
            <person name="Joergensen T.S."/>
            <person name="Alvarez Arevalo M."/>
            <person name="Sterndorff E.B."/>
            <person name="Faurdal D."/>
            <person name="Vuksanovic O."/>
            <person name="Mourched A.-S."/>
            <person name="Charusanti P."/>
            <person name="Shaw S."/>
            <person name="Blin K."/>
            <person name="Weber T."/>
        </authorList>
    </citation>
    <scope>NUCLEOTIDE SEQUENCE</scope>
    <source>
        <strain evidence="3">NBC_00283</strain>
    </source>
</reference>
<organism evidence="3 4">
    <name type="scientific">Streptomyces goshikiensis</name>
    <dbReference type="NCBI Taxonomy" id="1942"/>
    <lineage>
        <taxon>Bacteria</taxon>
        <taxon>Bacillati</taxon>
        <taxon>Actinomycetota</taxon>
        <taxon>Actinomycetes</taxon>
        <taxon>Kitasatosporales</taxon>
        <taxon>Streptomycetaceae</taxon>
        <taxon>Streptomyces</taxon>
    </lineage>
</organism>
<protein>
    <submittedName>
        <fullName evidence="3">Pilus assembly protein</fullName>
    </submittedName>
</protein>
<name>A0ABZ1RDZ5_9ACTN</name>
<feature type="transmembrane region" description="Helical" evidence="1">
    <location>
        <begin position="24"/>
        <end position="43"/>
    </location>
</feature>
<dbReference type="Proteomes" id="UP001432075">
    <property type="component" value="Chromosome"/>
</dbReference>
<feature type="domain" description="TadE-like" evidence="2">
    <location>
        <begin position="27"/>
        <end position="63"/>
    </location>
</feature>
<sequence length="174" mass="17627">MITTNPYATWVRRRAGGGDRGSETIAAAIVTPLLLMLLCLAIAGGRIVTSGAKIDAAAEDAARAASISRTYSGAQAEAAAAAARSLDGQGIRCASSSIRVDVSGLAAPIGEVGTVTVTISCTVAMSDLLLPGVPGSKNLTSRFTSVVDAYRSRALGFANSEGPRSANRTMGIVQ</sequence>
<dbReference type="EMBL" id="CP108057">
    <property type="protein sequence ID" value="WUO44435.1"/>
    <property type="molecule type" value="Genomic_DNA"/>
</dbReference>
<dbReference type="Pfam" id="PF07811">
    <property type="entry name" value="TadE"/>
    <property type="match status" value="1"/>
</dbReference>
<evidence type="ECO:0000256" key="1">
    <source>
        <dbReference type="SAM" id="Phobius"/>
    </source>
</evidence>
<accession>A0ABZ1RDZ5</accession>
<keyword evidence="4" id="KW-1185">Reference proteome</keyword>